<dbReference type="InterPro" id="IPR017441">
    <property type="entry name" value="Protein_kinase_ATP_BS"/>
</dbReference>
<dbReference type="KEGG" id="clec:106674371"/>
<dbReference type="GO" id="GO:0004674">
    <property type="term" value="F:protein serine/threonine kinase activity"/>
    <property type="evidence" value="ECO:0007669"/>
    <property type="project" value="UniProtKB-KW"/>
</dbReference>
<keyword evidence="6 10" id="KW-0067">ATP-binding</keyword>
<evidence type="ECO:0000256" key="3">
    <source>
        <dbReference type="ARBA" id="ARBA00022679"/>
    </source>
</evidence>
<dbReference type="GO" id="GO:0000070">
    <property type="term" value="P:mitotic sister chromatid segregation"/>
    <property type="evidence" value="ECO:0007669"/>
    <property type="project" value="UniProtKB-ARBA"/>
</dbReference>
<dbReference type="EnsemblMetazoa" id="XM_014407027.2">
    <property type="protein sequence ID" value="XP_014262513.1"/>
    <property type="gene ID" value="LOC106674371"/>
</dbReference>
<feature type="region of interest" description="Disordered" evidence="14">
    <location>
        <begin position="1"/>
        <end position="64"/>
    </location>
</feature>
<dbReference type="PROSITE" id="PS50011">
    <property type="entry name" value="PROTEIN_KINASE_DOM"/>
    <property type="match status" value="1"/>
</dbReference>
<accession>A0A8I6SR12</accession>
<evidence type="ECO:0000256" key="13">
    <source>
        <dbReference type="RuleBase" id="RU367134"/>
    </source>
</evidence>
<feature type="binding site" evidence="12">
    <location>
        <position position="323"/>
    </location>
    <ligand>
        <name>ATP</name>
        <dbReference type="ChEBI" id="CHEBI:30616"/>
    </ligand>
</feature>
<name>A0A8I6SR12_CIMLE</name>
<dbReference type="PROSITE" id="PS00107">
    <property type="entry name" value="PROTEIN_KINASE_ATP"/>
    <property type="match status" value="1"/>
</dbReference>
<dbReference type="GO" id="GO:0005524">
    <property type="term" value="F:ATP binding"/>
    <property type="evidence" value="ECO:0007669"/>
    <property type="project" value="UniProtKB-UniRule"/>
</dbReference>
<dbReference type="SUPFAM" id="SSF56112">
    <property type="entry name" value="Protein kinase-like (PK-like)"/>
    <property type="match status" value="1"/>
</dbReference>
<organism evidence="16 17">
    <name type="scientific">Cimex lectularius</name>
    <name type="common">Bed bug</name>
    <name type="synonym">Acanthia lectularia</name>
    <dbReference type="NCBI Taxonomy" id="79782"/>
    <lineage>
        <taxon>Eukaryota</taxon>
        <taxon>Metazoa</taxon>
        <taxon>Ecdysozoa</taxon>
        <taxon>Arthropoda</taxon>
        <taxon>Hexapoda</taxon>
        <taxon>Insecta</taxon>
        <taxon>Pterygota</taxon>
        <taxon>Neoptera</taxon>
        <taxon>Paraneoptera</taxon>
        <taxon>Hemiptera</taxon>
        <taxon>Heteroptera</taxon>
        <taxon>Panheteroptera</taxon>
        <taxon>Cimicomorpha</taxon>
        <taxon>Cimicidae</taxon>
        <taxon>Cimex</taxon>
    </lineage>
</organism>
<dbReference type="InterPro" id="IPR000719">
    <property type="entry name" value="Prot_kinase_dom"/>
</dbReference>
<feature type="domain" description="Protein kinase" evidence="15">
    <location>
        <begin position="290"/>
        <end position="542"/>
    </location>
</feature>
<feature type="compositionally biased region" description="Polar residues" evidence="14">
    <location>
        <begin position="39"/>
        <end position="50"/>
    </location>
</feature>
<feature type="active site" description="Proton acceptor" evidence="9">
    <location>
        <position position="415"/>
    </location>
</feature>
<dbReference type="Pfam" id="PF00069">
    <property type="entry name" value="Pkinase"/>
    <property type="match status" value="1"/>
</dbReference>
<evidence type="ECO:0000259" key="15">
    <source>
        <dbReference type="PROSITE" id="PS50011"/>
    </source>
</evidence>
<dbReference type="GO" id="GO:0006325">
    <property type="term" value="P:chromatin organization"/>
    <property type="evidence" value="ECO:0007669"/>
    <property type="project" value="UniProtKB-ARBA"/>
</dbReference>
<reference evidence="16" key="1">
    <citation type="submission" date="2022-01" db="UniProtKB">
        <authorList>
            <consortium name="EnsemblMetazoa"/>
        </authorList>
    </citation>
    <scope>IDENTIFICATION</scope>
</reference>
<dbReference type="InterPro" id="IPR008271">
    <property type="entry name" value="Ser/Thr_kinase_AS"/>
</dbReference>
<feature type="cross-link" description="Glycyl lysine isopeptide (Lys-Gly) (interchain with G-Cter in SUMO2)" evidence="11">
    <location>
        <position position="417"/>
    </location>
</feature>
<dbReference type="InterPro" id="IPR030616">
    <property type="entry name" value="Aur-like"/>
</dbReference>
<keyword evidence="5 13" id="KW-0418">Kinase</keyword>
<comment type="similarity">
    <text evidence="13">Belongs to the protein kinase superfamily. Ser/Thr protein kinase family. Aurora subfamily.</text>
</comment>
<dbReference type="InterPro" id="IPR011009">
    <property type="entry name" value="Kinase-like_dom_sf"/>
</dbReference>
<dbReference type="Gene3D" id="3.30.200.20">
    <property type="entry name" value="Phosphorylase Kinase, domain 1"/>
    <property type="match status" value="1"/>
</dbReference>
<sequence>MSEKENNQPCRLSRPAHHRCTSSSNVPIQPKRPLVKTSIPDSRSRSSTRNEAIKDVKQRSNSVTRVPLTQNLKPNVSSTQEKVRARLENLKVQNLKPMEQFKFSYLKKSSVPANPTKPTSVKREPIKSVVNSGLVKSSCSRPVTSAAQSTTGLNRKCISTTNGKPQEKVKTVPAVNVKKQFSFSDPKVDSKQPAKRKMVPLQNPMSDVQSAQVQLADQSNHVEAQTENVETENPQELEDSCIVESLPEDLPEKQVKPSENSEEYLVQTPKPDGKPKEEDDGNKKWDLNHFEIGRALGKGKFGCVYLAREKQSQYIIALKVIFKSQVKQAKLEHQLRREIEIQAHLRHPNILKLYGYFHDAKRVYLILEYAKMGELYKILMEQPEKRFNEKRAAFIIKQLADALIYCHSKSVIHRDIKPENILLGAEGQLKIADFGWSVHAPNSRRETICGTLDYLPPEMVKNLQHDYTVDLWSSGVLCYEILCGKPPFEAKSYKETYYNITHAVYSFPPHVSNLACDLIRKLLVITPHQRLQLKDLLQHEWICQNVTSA</sequence>
<evidence type="ECO:0000256" key="12">
    <source>
        <dbReference type="PROSITE-ProRule" id="PRU10141"/>
    </source>
</evidence>
<keyword evidence="17" id="KW-1185">Reference proteome</keyword>
<evidence type="ECO:0000256" key="5">
    <source>
        <dbReference type="ARBA" id="ARBA00022777"/>
    </source>
</evidence>
<evidence type="ECO:0000256" key="11">
    <source>
        <dbReference type="PIRSR" id="PIRSR630616-3"/>
    </source>
</evidence>
<dbReference type="SMART" id="SM00220">
    <property type="entry name" value="S_TKc"/>
    <property type="match status" value="1"/>
</dbReference>
<feature type="binding site" evidence="10">
    <location>
        <begin position="368"/>
        <end position="370"/>
    </location>
    <ligand>
        <name>ATP</name>
        <dbReference type="ChEBI" id="CHEBI:30616"/>
    </ligand>
</feature>
<feature type="binding site" evidence="10">
    <location>
        <position position="300"/>
    </location>
    <ligand>
        <name>ATP</name>
        <dbReference type="ChEBI" id="CHEBI:30616"/>
    </ligand>
</feature>
<evidence type="ECO:0000256" key="2">
    <source>
        <dbReference type="ARBA" id="ARBA00022527"/>
    </source>
</evidence>
<dbReference type="Gene3D" id="1.10.510.10">
    <property type="entry name" value="Transferase(Phosphotransferase) domain 1"/>
    <property type="match status" value="1"/>
</dbReference>
<dbReference type="GeneID" id="106674371"/>
<evidence type="ECO:0000256" key="9">
    <source>
        <dbReference type="PIRSR" id="PIRSR630616-1"/>
    </source>
</evidence>
<evidence type="ECO:0000256" key="6">
    <source>
        <dbReference type="ARBA" id="ARBA00022840"/>
    </source>
</evidence>
<evidence type="ECO:0000313" key="16">
    <source>
        <dbReference type="EnsemblMetazoa" id="XP_014262513.1"/>
    </source>
</evidence>
<comment type="catalytic activity">
    <reaction evidence="7 13">
        <text>L-threonyl-[protein] + ATP = O-phospho-L-threonyl-[protein] + ADP + H(+)</text>
        <dbReference type="Rhea" id="RHEA:46608"/>
        <dbReference type="Rhea" id="RHEA-COMP:11060"/>
        <dbReference type="Rhea" id="RHEA-COMP:11605"/>
        <dbReference type="ChEBI" id="CHEBI:15378"/>
        <dbReference type="ChEBI" id="CHEBI:30013"/>
        <dbReference type="ChEBI" id="CHEBI:30616"/>
        <dbReference type="ChEBI" id="CHEBI:61977"/>
        <dbReference type="ChEBI" id="CHEBI:456216"/>
        <dbReference type="EC" id="2.7.11.1"/>
    </reaction>
</comment>
<feature type="compositionally biased region" description="Acidic residues" evidence="14">
    <location>
        <begin position="229"/>
        <end position="249"/>
    </location>
</feature>
<evidence type="ECO:0000256" key="7">
    <source>
        <dbReference type="ARBA" id="ARBA00047899"/>
    </source>
</evidence>
<feature type="compositionally biased region" description="Basic and acidic residues" evidence="14">
    <location>
        <begin position="271"/>
        <end position="284"/>
    </location>
</feature>
<evidence type="ECO:0000256" key="10">
    <source>
        <dbReference type="PIRSR" id="PIRSR630616-2"/>
    </source>
</evidence>
<dbReference type="GO" id="GO:0030496">
    <property type="term" value="C:midbody"/>
    <property type="evidence" value="ECO:0007669"/>
    <property type="project" value="UniProtKB-SubCell"/>
</dbReference>
<dbReference type="FunFam" id="3.30.200.20:FF:000042">
    <property type="entry name" value="Aurora kinase A"/>
    <property type="match status" value="1"/>
</dbReference>
<dbReference type="OMA" id="EDSCIVE"/>
<dbReference type="GO" id="GO:0030261">
    <property type="term" value="P:chromosome condensation"/>
    <property type="evidence" value="ECO:0007669"/>
    <property type="project" value="UniProtKB-ARBA"/>
</dbReference>
<comment type="catalytic activity">
    <reaction evidence="8 13">
        <text>L-seryl-[protein] + ATP = O-phospho-L-seryl-[protein] + ADP + H(+)</text>
        <dbReference type="Rhea" id="RHEA:17989"/>
        <dbReference type="Rhea" id="RHEA-COMP:9863"/>
        <dbReference type="Rhea" id="RHEA-COMP:11604"/>
        <dbReference type="ChEBI" id="CHEBI:15378"/>
        <dbReference type="ChEBI" id="CHEBI:29999"/>
        <dbReference type="ChEBI" id="CHEBI:30616"/>
        <dbReference type="ChEBI" id="CHEBI:83421"/>
        <dbReference type="ChEBI" id="CHEBI:456216"/>
        <dbReference type="EC" id="2.7.11.1"/>
    </reaction>
</comment>
<dbReference type="CDD" id="cd14007">
    <property type="entry name" value="STKc_Aurora"/>
    <property type="match status" value="1"/>
</dbReference>
<dbReference type="RefSeq" id="XP_014262513.1">
    <property type="nucleotide sequence ID" value="XM_014407027.2"/>
</dbReference>
<proteinExistence type="inferred from homology"/>
<evidence type="ECO:0000256" key="1">
    <source>
        <dbReference type="ARBA" id="ARBA00004214"/>
    </source>
</evidence>
<dbReference type="PROSITE" id="PS00108">
    <property type="entry name" value="PROTEIN_KINASE_ST"/>
    <property type="match status" value="1"/>
</dbReference>
<dbReference type="EC" id="2.7.11.1" evidence="13"/>
<comment type="subcellular location">
    <subcellularLocation>
        <location evidence="1">Midbody</location>
    </subcellularLocation>
</comment>
<evidence type="ECO:0000256" key="4">
    <source>
        <dbReference type="ARBA" id="ARBA00022741"/>
    </source>
</evidence>
<feature type="region of interest" description="Disordered" evidence="14">
    <location>
        <begin position="183"/>
        <end position="284"/>
    </location>
</feature>
<feature type="binding site" evidence="10">
    <location>
        <position position="433"/>
    </location>
    <ligand>
        <name>ATP</name>
        <dbReference type="ChEBI" id="CHEBI:30616"/>
    </ligand>
</feature>
<dbReference type="Proteomes" id="UP000494040">
    <property type="component" value="Unassembled WGS sequence"/>
</dbReference>
<dbReference type="GO" id="GO:0032506">
    <property type="term" value="P:cytokinetic process"/>
    <property type="evidence" value="ECO:0007669"/>
    <property type="project" value="UniProtKB-ARBA"/>
</dbReference>
<keyword evidence="4 10" id="KW-0547">Nucleotide-binding</keyword>
<keyword evidence="3 13" id="KW-0808">Transferase</keyword>
<dbReference type="PANTHER" id="PTHR24350">
    <property type="entry name" value="SERINE/THREONINE-PROTEIN KINASE IAL-RELATED"/>
    <property type="match status" value="1"/>
</dbReference>
<dbReference type="FunFam" id="1.10.510.10:FF:000235">
    <property type="entry name" value="Serine/threonine-protein kinase ark1"/>
    <property type="match status" value="1"/>
</dbReference>
<evidence type="ECO:0000256" key="14">
    <source>
        <dbReference type="SAM" id="MobiDB-lite"/>
    </source>
</evidence>
<keyword evidence="2 13" id="KW-0723">Serine/threonine-protein kinase</keyword>
<evidence type="ECO:0000256" key="8">
    <source>
        <dbReference type="ARBA" id="ARBA00048679"/>
    </source>
</evidence>
<evidence type="ECO:0000313" key="17">
    <source>
        <dbReference type="Proteomes" id="UP000494040"/>
    </source>
</evidence>
<feature type="binding site" evidence="10">
    <location>
        <position position="319"/>
    </location>
    <ligand>
        <name>ATP</name>
        <dbReference type="ChEBI" id="CHEBI:30616"/>
    </ligand>
</feature>
<dbReference type="AlphaFoldDB" id="A0A8I6SR12"/>
<protein>
    <recommendedName>
        <fullName evidence="13">Aurora kinase</fullName>
        <ecNumber evidence="13">2.7.11.1</ecNumber>
    </recommendedName>
</protein>
<feature type="binding site" evidence="10">
    <location>
        <begin position="419"/>
        <end position="420"/>
    </location>
    <ligand>
        <name>ATP</name>
        <dbReference type="ChEBI" id="CHEBI:30616"/>
    </ligand>
</feature>
<feature type="compositionally biased region" description="Polar residues" evidence="14">
    <location>
        <begin position="203"/>
        <end position="228"/>
    </location>
</feature>
<dbReference type="OrthoDB" id="377346at2759"/>